<protein>
    <recommendedName>
        <fullName evidence="13">Cytochrome</fullName>
    </recommendedName>
</protein>
<evidence type="ECO:0000256" key="5">
    <source>
        <dbReference type="ARBA" id="ARBA00023002"/>
    </source>
</evidence>
<keyword evidence="2 10" id="KW-0349">Heme</keyword>
<keyword evidence="6 10" id="KW-0408">Iron</keyword>
<organism evidence="11 12">
    <name type="scientific">Micromonospora rosaria</name>
    <dbReference type="NCBI Taxonomy" id="47874"/>
    <lineage>
        <taxon>Bacteria</taxon>
        <taxon>Bacillati</taxon>
        <taxon>Actinomycetota</taxon>
        <taxon>Actinomycetes</taxon>
        <taxon>Micromonosporales</taxon>
        <taxon>Micromonosporaceae</taxon>
        <taxon>Micromonospora</taxon>
    </lineage>
</organism>
<dbReference type="FunFam" id="1.10.630.10:FF:000018">
    <property type="entry name" value="Cytochrome P450 monooxygenase"/>
    <property type="match status" value="1"/>
</dbReference>
<proteinExistence type="inferred from homology"/>
<evidence type="ECO:0000256" key="8">
    <source>
        <dbReference type="ARBA" id="ARBA00023194"/>
    </source>
</evidence>
<dbReference type="CDD" id="cd11031">
    <property type="entry name" value="Cyp158A-like"/>
    <property type="match status" value="1"/>
</dbReference>
<keyword evidence="5 10" id="KW-0560">Oxidoreductase</keyword>
<evidence type="ECO:0000256" key="6">
    <source>
        <dbReference type="ARBA" id="ARBA00023004"/>
    </source>
</evidence>
<evidence type="ECO:0000256" key="9">
    <source>
        <dbReference type="ARBA" id="ARBA00060683"/>
    </source>
</evidence>
<keyword evidence="8" id="KW-0045">Antibiotic biosynthesis</keyword>
<name>A0A136PLP5_9ACTN</name>
<evidence type="ECO:0000256" key="4">
    <source>
        <dbReference type="ARBA" id="ARBA00022857"/>
    </source>
</evidence>
<dbReference type="InterPro" id="IPR017972">
    <property type="entry name" value="Cyt_P450_CS"/>
</dbReference>
<dbReference type="GO" id="GO:0004497">
    <property type="term" value="F:monooxygenase activity"/>
    <property type="evidence" value="ECO:0007669"/>
    <property type="project" value="UniProtKB-KW"/>
</dbReference>
<dbReference type="PRINTS" id="PR00359">
    <property type="entry name" value="BP450"/>
</dbReference>
<dbReference type="GO" id="GO:0017000">
    <property type="term" value="P:antibiotic biosynthetic process"/>
    <property type="evidence" value="ECO:0007669"/>
    <property type="project" value="UniProtKB-KW"/>
</dbReference>
<dbReference type="InterPro" id="IPR036396">
    <property type="entry name" value="Cyt_P450_sf"/>
</dbReference>
<dbReference type="SUPFAM" id="SSF48264">
    <property type="entry name" value="Cytochrome P450"/>
    <property type="match status" value="1"/>
</dbReference>
<gene>
    <name evidence="11" type="ORF">AWW66_25045</name>
</gene>
<dbReference type="Proteomes" id="UP000070620">
    <property type="component" value="Unassembled WGS sequence"/>
</dbReference>
<evidence type="ECO:0000313" key="12">
    <source>
        <dbReference type="Proteomes" id="UP000070620"/>
    </source>
</evidence>
<keyword evidence="7 10" id="KW-0503">Monooxygenase</keyword>
<evidence type="ECO:0008006" key="13">
    <source>
        <dbReference type="Google" id="ProtNLM"/>
    </source>
</evidence>
<evidence type="ECO:0000256" key="2">
    <source>
        <dbReference type="ARBA" id="ARBA00022617"/>
    </source>
</evidence>
<dbReference type="EMBL" id="LRQV01000121">
    <property type="protein sequence ID" value="KXK59301.1"/>
    <property type="molecule type" value="Genomic_DNA"/>
</dbReference>
<keyword evidence="12" id="KW-1185">Reference proteome</keyword>
<evidence type="ECO:0000256" key="3">
    <source>
        <dbReference type="ARBA" id="ARBA00022723"/>
    </source>
</evidence>
<dbReference type="AlphaFoldDB" id="A0A136PLP5"/>
<dbReference type="Gene3D" id="1.10.630.10">
    <property type="entry name" value="Cytochrome P450"/>
    <property type="match status" value="1"/>
</dbReference>
<comment type="caution">
    <text evidence="11">The sequence shown here is derived from an EMBL/GenBank/DDBJ whole genome shotgun (WGS) entry which is preliminary data.</text>
</comment>
<sequence length="411" mass="45262">MTSTPYLDGRRRHPFYLDGEGINRPPGPDKHRWYAEFAADGPGVVPIVREVAGEPTPAWLVCRHADVREVLRRQDVFSRTAAADVDPVDVSGTMLGMDGPQHARVRGSVKDAFTPAAVAGLRDRVVAEARAQLAVLTGRGRRGDLIADFALPFTLHVICDLLGLPPEDRLRFRRWGDDFLADGGVPPEQVARSSAEMAGYLWEQVERRRGCPADDLMTRIATAAGDQPVDVQVKLPIALVVGGWETTAGSIGTFTYLLCSRPYGGHPTGWAYLLEHPERLDSAVAELERLYSTSNADELPRRVTADVELPSGFRLRAGEVVVPSHDAANRDPRVFPDPERVDFTREPNPHLSFGHGPHRCIGAHLGALEVRVALRLLLRELPGLRLAVPPEQIRWKAGHVVLGPEEIPVRW</sequence>
<dbReference type="GO" id="GO:0020037">
    <property type="term" value="F:heme binding"/>
    <property type="evidence" value="ECO:0007669"/>
    <property type="project" value="InterPro"/>
</dbReference>
<accession>A0A136PLP5</accession>
<evidence type="ECO:0000256" key="10">
    <source>
        <dbReference type="RuleBase" id="RU000461"/>
    </source>
</evidence>
<dbReference type="GO" id="GO:0016705">
    <property type="term" value="F:oxidoreductase activity, acting on paired donors, with incorporation or reduction of molecular oxygen"/>
    <property type="evidence" value="ECO:0007669"/>
    <property type="project" value="InterPro"/>
</dbReference>
<keyword evidence="4" id="KW-0521">NADP</keyword>
<evidence type="ECO:0000256" key="1">
    <source>
        <dbReference type="ARBA" id="ARBA00010617"/>
    </source>
</evidence>
<dbReference type="OrthoDB" id="3321924at2"/>
<dbReference type="PANTHER" id="PTHR46696:SF1">
    <property type="entry name" value="CYTOCHROME P450 YJIB-RELATED"/>
    <property type="match status" value="1"/>
</dbReference>
<dbReference type="RefSeq" id="WP_067371113.1">
    <property type="nucleotide sequence ID" value="NZ_JBIUBN010000008.1"/>
</dbReference>
<dbReference type="PROSITE" id="PS00086">
    <property type="entry name" value="CYTOCHROME_P450"/>
    <property type="match status" value="1"/>
</dbReference>
<dbReference type="PRINTS" id="PR00385">
    <property type="entry name" value="P450"/>
</dbReference>
<dbReference type="GO" id="GO:0005506">
    <property type="term" value="F:iron ion binding"/>
    <property type="evidence" value="ECO:0007669"/>
    <property type="project" value="InterPro"/>
</dbReference>
<dbReference type="InterPro" id="IPR002397">
    <property type="entry name" value="Cyt_P450_B"/>
</dbReference>
<comment type="pathway">
    <text evidence="9">Antibiotic biosynthesis; mycinamicin biosynthesis.</text>
</comment>
<dbReference type="InterPro" id="IPR001128">
    <property type="entry name" value="Cyt_P450"/>
</dbReference>
<comment type="similarity">
    <text evidence="1 10">Belongs to the cytochrome P450 family.</text>
</comment>
<evidence type="ECO:0000256" key="7">
    <source>
        <dbReference type="ARBA" id="ARBA00023033"/>
    </source>
</evidence>
<dbReference type="PANTHER" id="PTHR46696">
    <property type="entry name" value="P450, PUTATIVE (EUROFUNG)-RELATED"/>
    <property type="match status" value="1"/>
</dbReference>
<keyword evidence="3 10" id="KW-0479">Metal-binding</keyword>
<evidence type="ECO:0000313" key="11">
    <source>
        <dbReference type="EMBL" id="KXK59301.1"/>
    </source>
</evidence>
<reference evidence="11 12" key="1">
    <citation type="submission" date="2016-01" db="EMBL/GenBank/DDBJ databases">
        <title>Whole genome sequence and analysis of Micromonospora rosaria DSM 803, which can produce antibacterial substance rosamicin.</title>
        <authorList>
            <person name="Yang H."/>
            <person name="He X."/>
            <person name="Zhu D."/>
        </authorList>
    </citation>
    <scope>NUCLEOTIDE SEQUENCE [LARGE SCALE GENOMIC DNA]</scope>
    <source>
        <strain evidence="11 12">DSM 803</strain>
    </source>
</reference>
<dbReference type="Pfam" id="PF00067">
    <property type="entry name" value="p450"/>
    <property type="match status" value="1"/>
</dbReference>